<feature type="region of interest" description="Disordered" evidence="4">
    <location>
        <begin position="22"/>
        <end position="41"/>
    </location>
</feature>
<dbReference type="Gene3D" id="3.10.110.10">
    <property type="entry name" value="Ubiquitin Conjugating Enzyme"/>
    <property type="match status" value="1"/>
</dbReference>
<dbReference type="GO" id="GO:0005737">
    <property type="term" value="C:cytoplasm"/>
    <property type="evidence" value="ECO:0007669"/>
    <property type="project" value="TreeGrafter"/>
</dbReference>
<reference evidence="5" key="1">
    <citation type="submission" date="2014-05" db="EMBL/GenBank/DDBJ databases">
        <title>The transcriptome of the halophilic microalga Tetraselmis sp. GSL018 isolated from the Great Salt Lake, Utah.</title>
        <authorList>
            <person name="Jinkerson R.E."/>
            <person name="D'Adamo S."/>
            <person name="Posewitz M.C."/>
        </authorList>
    </citation>
    <scope>NUCLEOTIDE SEQUENCE</scope>
    <source>
        <strain evidence="5">GSL018</strain>
    </source>
</reference>
<organism evidence="5">
    <name type="scientific">Tetraselmis sp. GSL018</name>
    <dbReference type="NCBI Taxonomy" id="582737"/>
    <lineage>
        <taxon>Eukaryota</taxon>
        <taxon>Viridiplantae</taxon>
        <taxon>Chlorophyta</taxon>
        <taxon>core chlorophytes</taxon>
        <taxon>Chlorodendrophyceae</taxon>
        <taxon>Chlorodendrales</taxon>
        <taxon>Chlorodendraceae</taxon>
        <taxon>Tetraselmis</taxon>
    </lineage>
</organism>
<dbReference type="AlphaFoldDB" id="A0A061S488"/>
<dbReference type="GO" id="GO:1990592">
    <property type="term" value="P:protein K69-linked ufmylation"/>
    <property type="evidence" value="ECO:0007669"/>
    <property type="project" value="TreeGrafter"/>
</dbReference>
<evidence type="ECO:0000256" key="2">
    <source>
        <dbReference type="ARBA" id="ARBA00013306"/>
    </source>
</evidence>
<dbReference type="InterPro" id="IPR014806">
    <property type="entry name" value="Ufc1"/>
</dbReference>
<dbReference type="SUPFAM" id="SSF54495">
    <property type="entry name" value="UBC-like"/>
    <property type="match status" value="1"/>
</dbReference>
<dbReference type="EMBL" id="GBEZ01005288">
    <property type="protein sequence ID" value="JAC79997.1"/>
    <property type="molecule type" value="Transcribed_RNA"/>
</dbReference>
<gene>
    <name evidence="5" type="ORF">TSPGSL018_11304</name>
</gene>
<evidence type="ECO:0000256" key="3">
    <source>
        <dbReference type="ARBA" id="ARBA00022786"/>
    </source>
</evidence>
<comment type="similarity">
    <text evidence="1">Belongs to the ubiquitin-conjugating enzyme family. UFC1 subfamily.</text>
</comment>
<name>A0A061S488_9CHLO</name>
<dbReference type="PANTHER" id="PTHR12921:SF0">
    <property type="entry name" value="UBIQUITIN-FOLD MODIFIER-CONJUGATING ENZYME 1"/>
    <property type="match status" value="1"/>
</dbReference>
<dbReference type="GO" id="GO:0061657">
    <property type="term" value="F:UFM1 conjugating enzyme activity"/>
    <property type="evidence" value="ECO:0007669"/>
    <property type="project" value="InterPro"/>
</dbReference>
<dbReference type="PANTHER" id="PTHR12921">
    <property type="entry name" value="UBIQUITIN-FOLD MODIFIER-CONJUGATING ENZYME 1"/>
    <property type="match status" value="1"/>
</dbReference>
<dbReference type="Pfam" id="PF08694">
    <property type="entry name" value="UFC1"/>
    <property type="match status" value="1"/>
</dbReference>
<sequence length="148" mass="16045">MGLPCAQPLPCQKPPSRSLPCVAPAAEAPHGAPSPQDTSPPPLNPPLCSCRYPLRYIHNLLKYEFDFEFETPVTYPVTAPEIAIPSLDGKTAKMYRGGKICLTVHFKPLWAKNVPRFGIAHAMCLGLAPWLAAEVPHLVEAGIVQPKA</sequence>
<protein>
    <recommendedName>
        <fullName evidence="2">Ubiquitin-fold modifier-conjugating enzyme 1</fullName>
    </recommendedName>
</protein>
<accession>A0A061S488</accession>
<proteinExistence type="inferred from homology"/>
<evidence type="ECO:0000313" key="5">
    <source>
        <dbReference type="EMBL" id="JAC79997.1"/>
    </source>
</evidence>
<evidence type="ECO:0000256" key="1">
    <source>
        <dbReference type="ARBA" id="ARBA00008451"/>
    </source>
</evidence>
<evidence type="ECO:0000256" key="4">
    <source>
        <dbReference type="SAM" id="MobiDB-lite"/>
    </source>
</evidence>
<dbReference type="InterPro" id="IPR016135">
    <property type="entry name" value="UBQ-conjugating_enzyme/RWD"/>
</dbReference>
<keyword evidence="3" id="KW-0833">Ubl conjugation pathway</keyword>